<organism evidence="2 3">
    <name type="scientific">Azorhizobium oxalatiphilum</name>
    <dbReference type="NCBI Taxonomy" id="980631"/>
    <lineage>
        <taxon>Bacteria</taxon>
        <taxon>Pseudomonadati</taxon>
        <taxon>Pseudomonadota</taxon>
        <taxon>Alphaproteobacteria</taxon>
        <taxon>Hyphomicrobiales</taxon>
        <taxon>Xanthobacteraceae</taxon>
        <taxon>Azorhizobium</taxon>
    </lineage>
</organism>
<sequence length="246" mass="25606">MADYRFVRLSLPSPAGTDAPKWVTPMVRYKRRFWVLAACLSALAGFVDAIGFVKLGGLFVSFMSGNSTRLAVGLATGSHVAVIAGSLIFAFVVGVVLGTMAGNAARARRKPAVLSLVGVMLALAAVLDQQAHDLAATLVMAAAMGVENAVFQRDGEVSIGVTYMTGTLVKFGQRLAAALMGGQPFGWIPYLLLWCGLAGGALAGAFLYPRLGPLSLWLAAGAAGIFAVLSVILPEDQPHTRNEAGN</sequence>
<dbReference type="InterPro" id="IPR010699">
    <property type="entry name" value="DUF1275"/>
</dbReference>
<dbReference type="EMBL" id="BMCT01000009">
    <property type="protein sequence ID" value="GGF82102.1"/>
    <property type="molecule type" value="Genomic_DNA"/>
</dbReference>
<reference evidence="2" key="2">
    <citation type="submission" date="2020-09" db="EMBL/GenBank/DDBJ databases">
        <authorList>
            <person name="Sun Q."/>
            <person name="Sedlacek I."/>
        </authorList>
    </citation>
    <scope>NUCLEOTIDE SEQUENCE</scope>
    <source>
        <strain evidence="2">CCM 7897</strain>
    </source>
</reference>
<feature type="transmembrane region" description="Helical" evidence="1">
    <location>
        <begin position="187"/>
        <end position="207"/>
    </location>
</feature>
<keyword evidence="1" id="KW-0812">Transmembrane</keyword>
<proteinExistence type="predicted"/>
<feature type="transmembrane region" description="Helical" evidence="1">
    <location>
        <begin position="214"/>
        <end position="233"/>
    </location>
</feature>
<feature type="transmembrane region" description="Helical" evidence="1">
    <location>
        <begin position="112"/>
        <end position="131"/>
    </location>
</feature>
<evidence type="ECO:0000256" key="1">
    <source>
        <dbReference type="SAM" id="Phobius"/>
    </source>
</evidence>
<keyword evidence="3" id="KW-1185">Reference proteome</keyword>
<feature type="transmembrane region" description="Helical" evidence="1">
    <location>
        <begin position="80"/>
        <end position="100"/>
    </location>
</feature>
<reference evidence="2" key="1">
    <citation type="journal article" date="2014" name="Int. J. Syst. Evol. Microbiol.">
        <title>Complete genome sequence of Corynebacterium casei LMG S-19264T (=DSM 44701T), isolated from a smear-ripened cheese.</title>
        <authorList>
            <consortium name="US DOE Joint Genome Institute (JGI-PGF)"/>
            <person name="Walter F."/>
            <person name="Albersmeier A."/>
            <person name="Kalinowski J."/>
            <person name="Ruckert C."/>
        </authorList>
    </citation>
    <scope>NUCLEOTIDE SEQUENCE</scope>
    <source>
        <strain evidence="2">CCM 7897</strain>
    </source>
</reference>
<protein>
    <recommendedName>
        <fullName evidence="4">DUF1275 domain-containing protein</fullName>
    </recommendedName>
</protein>
<keyword evidence="1" id="KW-0472">Membrane</keyword>
<evidence type="ECO:0008006" key="4">
    <source>
        <dbReference type="Google" id="ProtNLM"/>
    </source>
</evidence>
<comment type="caution">
    <text evidence="2">The sequence shown here is derived from an EMBL/GenBank/DDBJ whole genome shotgun (WGS) entry which is preliminary data.</text>
</comment>
<dbReference type="PANTHER" id="PTHR37314:SF4">
    <property type="entry name" value="UPF0700 TRANSMEMBRANE PROTEIN YOAK"/>
    <property type="match status" value="1"/>
</dbReference>
<feature type="transmembrane region" description="Helical" evidence="1">
    <location>
        <begin position="33"/>
        <end position="60"/>
    </location>
</feature>
<accession>A0A917CBT9</accession>
<evidence type="ECO:0000313" key="3">
    <source>
        <dbReference type="Proteomes" id="UP000606044"/>
    </source>
</evidence>
<dbReference type="Pfam" id="PF06912">
    <property type="entry name" value="DUF1275"/>
    <property type="match status" value="1"/>
</dbReference>
<name>A0A917CBT9_9HYPH</name>
<evidence type="ECO:0000313" key="2">
    <source>
        <dbReference type="EMBL" id="GGF82102.1"/>
    </source>
</evidence>
<dbReference type="AlphaFoldDB" id="A0A917CBT9"/>
<dbReference type="Proteomes" id="UP000606044">
    <property type="component" value="Unassembled WGS sequence"/>
</dbReference>
<gene>
    <name evidence="2" type="ORF">GCM10007301_47760</name>
</gene>
<keyword evidence="1" id="KW-1133">Transmembrane helix</keyword>
<dbReference type="PANTHER" id="PTHR37314">
    <property type="entry name" value="SLR0142 PROTEIN"/>
    <property type="match status" value="1"/>
</dbReference>